<dbReference type="Proteomes" id="UP000326759">
    <property type="component" value="Unassembled WGS sequence"/>
</dbReference>
<sequence length="269" mass="31304">MFLIKHFAEQIMQQEESEKETPDIEQVPLQNKKAFLSRIQLSDVESLSNSVNKEKNIYRPNNTSDIVSRPSCSRVTSKQVAVSKQYLPESFSPYVQPVLEGNWDNPVHHKKMISQLAKEIVIFLNDEGLMESSDSIVRRKEYRLLEQELTTNYPKLVTYLGNESGRLKHSRKGCHSDFVKKIASRRRQEKFQINQRQREPPHNYQRSIKTMGPEDYWTLLQKMSLDELNDAAEGKSSKRLISNRITINAKQLNSNWHSCLPNIKFHVAC</sequence>
<evidence type="ECO:0000313" key="1">
    <source>
        <dbReference type="EMBL" id="KAB7499874.1"/>
    </source>
</evidence>
<gene>
    <name evidence="1" type="ORF">Anas_09029</name>
</gene>
<accession>A0A5N5T097</accession>
<comment type="caution">
    <text evidence="1">The sequence shown here is derived from an EMBL/GenBank/DDBJ whole genome shotgun (WGS) entry which is preliminary data.</text>
</comment>
<name>A0A5N5T097_9CRUS</name>
<keyword evidence="2" id="KW-1185">Reference proteome</keyword>
<protein>
    <submittedName>
        <fullName evidence="1">Uncharacterized protein</fullName>
    </submittedName>
</protein>
<dbReference type="OrthoDB" id="10659348at2759"/>
<proteinExistence type="predicted"/>
<organism evidence="1 2">
    <name type="scientific">Armadillidium nasatum</name>
    <dbReference type="NCBI Taxonomy" id="96803"/>
    <lineage>
        <taxon>Eukaryota</taxon>
        <taxon>Metazoa</taxon>
        <taxon>Ecdysozoa</taxon>
        <taxon>Arthropoda</taxon>
        <taxon>Crustacea</taxon>
        <taxon>Multicrustacea</taxon>
        <taxon>Malacostraca</taxon>
        <taxon>Eumalacostraca</taxon>
        <taxon>Peracarida</taxon>
        <taxon>Isopoda</taxon>
        <taxon>Oniscidea</taxon>
        <taxon>Crinocheta</taxon>
        <taxon>Armadillidiidae</taxon>
        <taxon>Armadillidium</taxon>
    </lineage>
</organism>
<reference evidence="1 2" key="1">
    <citation type="journal article" date="2019" name="PLoS Biol.">
        <title>Sex chromosomes control vertical transmission of feminizing Wolbachia symbionts in an isopod.</title>
        <authorList>
            <person name="Becking T."/>
            <person name="Chebbi M.A."/>
            <person name="Giraud I."/>
            <person name="Moumen B."/>
            <person name="Laverre T."/>
            <person name="Caubet Y."/>
            <person name="Peccoud J."/>
            <person name="Gilbert C."/>
            <person name="Cordaux R."/>
        </authorList>
    </citation>
    <scope>NUCLEOTIDE SEQUENCE [LARGE SCALE GENOMIC DNA]</scope>
    <source>
        <strain evidence="1">ANa2</strain>
        <tissue evidence="1">Whole body excluding digestive tract and cuticle</tissue>
    </source>
</reference>
<dbReference type="AlphaFoldDB" id="A0A5N5T097"/>
<evidence type="ECO:0000313" key="2">
    <source>
        <dbReference type="Proteomes" id="UP000326759"/>
    </source>
</evidence>
<dbReference type="EMBL" id="SEYY01016227">
    <property type="protein sequence ID" value="KAB7499874.1"/>
    <property type="molecule type" value="Genomic_DNA"/>
</dbReference>